<name>A0A3G5A9C7_9VIRU</name>
<proteinExistence type="predicted"/>
<gene>
    <name evidence="1" type="ORF">Harvfovirus86_4</name>
</gene>
<organism evidence="1">
    <name type="scientific">Harvfovirus sp</name>
    <dbReference type="NCBI Taxonomy" id="2487768"/>
    <lineage>
        <taxon>Viruses</taxon>
        <taxon>Varidnaviria</taxon>
        <taxon>Bamfordvirae</taxon>
        <taxon>Nucleocytoviricota</taxon>
        <taxon>Megaviricetes</taxon>
        <taxon>Imitervirales</taxon>
        <taxon>Mimiviridae</taxon>
        <taxon>Klosneuvirinae</taxon>
    </lineage>
</organism>
<sequence>KETGKSTIRTTDVCYHPTESKDLSGKEFELNILTPNIDFNDEQFLKIFYNIHSFEDAVNWIDNKKYTSILTRLRIMDCAWNAYGKEVNIIDHRVVEFYIELIKKKWLKDLYKELNKYIHIKNDQVLLGDPSDNNLTAKDDVVVRTNFLVDRFINHDEIYKFLIKYLKHRKNEWEGILNHSSNIKHDLIKYIENKIKMTIDVK</sequence>
<reference evidence="1" key="1">
    <citation type="submission" date="2018-10" db="EMBL/GenBank/DDBJ databases">
        <title>Hidden diversity of soil giant viruses.</title>
        <authorList>
            <person name="Schulz F."/>
            <person name="Alteio L."/>
            <person name="Goudeau D."/>
            <person name="Ryan E.M."/>
            <person name="Malmstrom R.R."/>
            <person name="Blanchard J."/>
            <person name="Woyke T."/>
        </authorList>
    </citation>
    <scope>NUCLEOTIDE SEQUENCE</scope>
    <source>
        <strain evidence="1">HAV1</strain>
    </source>
</reference>
<feature type="non-terminal residue" evidence="1">
    <location>
        <position position="1"/>
    </location>
</feature>
<protein>
    <submittedName>
        <fullName evidence="1">Uncharacterized protein</fullName>
    </submittedName>
</protein>
<accession>A0A3G5A9C7</accession>
<dbReference type="EMBL" id="MK072328">
    <property type="protein sequence ID" value="AYV81959.1"/>
    <property type="molecule type" value="Genomic_DNA"/>
</dbReference>
<evidence type="ECO:0000313" key="1">
    <source>
        <dbReference type="EMBL" id="AYV81959.1"/>
    </source>
</evidence>